<dbReference type="AlphaFoldDB" id="A0A1F5H7U6"/>
<dbReference type="SMART" id="SM01321">
    <property type="entry name" value="Y1_Tnp"/>
    <property type="match status" value="1"/>
</dbReference>
<dbReference type="InterPro" id="IPR002686">
    <property type="entry name" value="Transposase_17"/>
</dbReference>
<evidence type="ECO:0000259" key="1">
    <source>
        <dbReference type="SMART" id="SM01321"/>
    </source>
</evidence>
<dbReference type="PANTHER" id="PTHR34322:SF2">
    <property type="entry name" value="TRANSPOSASE IS200-LIKE DOMAIN-CONTAINING PROTEIN"/>
    <property type="match status" value="1"/>
</dbReference>
<feature type="domain" description="Transposase IS200-like" evidence="1">
    <location>
        <begin position="9"/>
        <end position="144"/>
    </location>
</feature>
<dbReference type="GO" id="GO:0003677">
    <property type="term" value="F:DNA binding"/>
    <property type="evidence" value="ECO:0007669"/>
    <property type="project" value="InterPro"/>
</dbReference>
<gene>
    <name evidence="2" type="ORF">A3B54_01945</name>
</gene>
<proteinExistence type="predicted"/>
<organism evidence="2 3">
    <name type="scientific">Candidatus Curtissbacteria bacterium RIFCSPLOWO2_01_FULL_42_50</name>
    <dbReference type="NCBI Taxonomy" id="1797730"/>
    <lineage>
        <taxon>Bacteria</taxon>
        <taxon>Candidatus Curtissiibacteriota</taxon>
    </lineage>
</organism>
<protein>
    <recommendedName>
        <fullName evidence="1">Transposase IS200-like domain-containing protein</fullName>
    </recommendedName>
</protein>
<accession>A0A1F5H7U6</accession>
<dbReference type="Gene3D" id="3.30.70.1290">
    <property type="entry name" value="Transposase IS200-like"/>
    <property type="match status" value="1"/>
</dbReference>
<dbReference type="InterPro" id="IPR036515">
    <property type="entry name" value="Transposase_17_sf"/>
</dbReference>
<dbReference type="Pfam" id="PF01797">
    <property type="entry name" value="Y1_Tnp"/>
    <property type="match status" value="1"/>
</dbReference>
<dbReference type="GO" id="GO:0006313">
    <property type="term" value="P:DNA transposition"/>
    <property type="evidence" value="ECO:0007669"/>
    <property type="project" value="InterPro"/>
</dbReference>
<evidence type="ECO:0000313" key="2">
    <source>
        <dbReference type="EMBL" id="OGE00142.1"/>
    </source>
</evidence>
<dbReference type="SUPFAM" id="SSF143422">
    <property type="entry name" value="Transposase IS200-like"/>
    <property type="match status" value="1"/>
</dbReference>
<dbReference type="EMBL" id="MFBT01000005">
    <property type="protein sequence ID" value="OGE00142.1"/>
    <property type="molecule type" value="Genomic_DNA"/>
</dbReference>
<dbReference type="GO" id="GO:0004803">
    <property type="term" value="F:transposase activity"/>
    <property type="evidence" value="ECO:0007669"/>
    <property type="project" value="InterPro"/>
</dbReference>
<dbReference type="Proteomes" id="UP000177039">
    <property type="component" value="Unassembled WGS sequence"/>
</dbReference>
<comment type="caution">
    <text evidence="2">The sequence shown here is derived from an EMBL/GenBank/DDBJ whole genome shotgun (WGS) entry which is preliminary data.</text>
</comment>
<reference evidence="2 3" key="1">
    <citation type="journal article" date="2016" name="Nat. Commun.">
        <title>Thousands of microbial genomes shed light on interconnected biogeochemical processes in an aquifer system.</title>
        <authorList>
            <person name="Anantharaman K."/>
            <person name="Brown C.T."/>
            <person name="Hug L.A."/>
            <person name="Sharon I."/>
            <person name="Castelle C.J."/>
            <person name="Probst A.J."/>
            <person name="Thomas B.C."/>
            <person name="Singh A."/>
            <person name="Wilkins M.J."/>
            <person name="Karaoz U."/>
            <person name="Brodie E.L."/>
            <person name="Williams K.H."/>
            <person name="Hubbard S.S."/>
            <person name="Banfield J.F."/>
        </authorList>
    </citation>
    <scope>NUCLEOTIDE SEQUENCE [LARGE SCALE GENOMIC DNA]</scope>
</reference>
<sequence>MPSRIIPFVNNQFYHVFNRGVAQMPTFNDRWDYKRFIKTFIYYQIQGPKPKFSIFSPENHNLDTTKRIIEIICYCLMPNHFHFLLQQKVDGGITDFVSKISNSYTKYFNTKNQRIGPLLQGEFKSVYIETNEQLIHVSRYIHLNPLVSFLTDNLETYQWSSYLEYLKEVKNNTCSKGIILDQFKSPQDYKQFVLDQENYGKKLEMIKHQLLDLPA</sequence>
<name>A0A1F5H7U6_9BACT</name>
<evidence type="ECO:0000313" key="3">
    <source>
        <dbReference type="Proteomes" id="UP000177039"/>
    </source>
</evidence>
<dbReference type="PANTHER" id="PTHR34322">
    <property type="entry name" value="TRANSPOSASE, Y1_TNP DOMAIN-CONTAINING"/>
    <property type="match status" value="1"/>
</dbReference>